<dbReference type="InterPro" id="IPR001138">
    <property type="entry name" value="Zn2Cys6_DnaBD"/>
</dbReference>
<evidence type="ECO:0000256" key="3">
    <source>
        <dbReference type="SAM" id="MobiDB-lite"/>
    </source>
</evidence>
<evidence type="ECO:0000259" key="5">
    <source>
        <dbReference type="PROSITE" id="PS50048"/>
    </source>
</evidence>
<feature type="region of interest" description="Disordered" evidence="3">
    <location>
        <begin position="686"/>
        <end position="709"/>
    </location>
</feature>
<dbReference type="AlphaFoldDB" id="A0A8K0VZZ3"/>
<dbReference type="Pfam" id="PF04082">
    <property type="entry name" value="Fungal_trans"/>
    <property type="match status" value="1"/>
</dbReference>
<keyword evidence="7" id="KW-1185">Reference proteome</keyword>
<dbReference type="CDD" id="cd12148">
    <property type="entry name" value="fungal_TF_MHR"/>
    <property type="match status" value="1"/>
</dbReference>
<dbReference type="PANTHER" id="PTHR46910:SF25">
    <property type="entry name" value="ABC-TRANSPORTER-REGULATING TRANSCRIPTION FACTOR"/>
    <property type="match status" value="1"/>
</dbReference>
<dbReference type="GO" id="GO:0006351">
    <property type="term" value="P:DNA-templated transcription"/>
    <property type="evidence" value="ECO:0007669"/>
    <property type="project" value="InterPro"/>
</dbReference>
<feature type="compositionally biased region" description="Polar residues" evidence="3">
    <location>
        <begin position="156"/>
        <end position="176"/>
    </location>
</feature>
<keyword evidence="1" id="KW-0479">Metal-binding</keyword>
<dbReference type="SMART" id="SM00906">
    <property type="entry name" value="Fungal_trans"/>
    <property type="match status" value="1"/>
</dbReference>
<dbReference type="InterPro" id="IPR007219">
    <property type="entry name" value="XnlR_reg_dom"/>
</dbReference>
<proteinExistence type="predicted"/>
<dbReference type="GO" id="GO:0008270">
    <property type="term" value="F:zinc ion binding"/>
    <property type="evidence" value="ECO:0007669"/>
    <property type="project" value="InterPro"/>
</dbReference>
<keyword evidence="4" id="KW-0472">Membrane</keyword>
<dbReference type="Pfam" id="PF00172">
    <property type="entry name" value="Zn_clus"/>
    <property type="match status" value="1"/>
</dbReference>
<dbReference type="EMBL" id="JAGMVJ010000008">
    <property type="protein sequence ID" value="KAH7088107.1"/>
    <property type="molecule type" value="Genomic_DNA"/>
</dbReference>
<dbReference type="PROSITE" id="PS50048">
    <property type="entry name" value="ZN2_CY6_FUNGAL_2"/>
    <property type="match status" value="1"/>
</dbReference>
<dbReference type="GO" id="GO:0003677">
    <property type="term" value="F:DNA binding"/>
    <property type="evidence" value="ECO:0007669"/>
    <property type="project" value="InterPro"/>
</dbReference>
<keyword evidence="4" id="KW-0812">Transmembrane</keyword>
<dbReference type="Gene3D" id="4.10.240.10">
    <property type="entry name" value="Zn(2)-C6 fungal-type DNA-binding domain"/>
    <property type="match status" value="1"/>
</dbReference>
<name>A0A8K0VZZ3_9PLEO</name>
<comment type="caution">
    <text evidence="6">The sequence shown here is derived from an EMBL/GenBank/DDBJ whole genome shotgun (WGS) entry which is preliminary data.</text>
</comment>
<feature type="domain" description="Zn(2)-C6 fungal-type" evidence="5">
    <location>
        <begin position="12"/>
        <end position="41"/>
    </location>
</feature>
<reference evidence="6" key="1">
    <citation type="journal article" date="2021" name="Nat. Commun.">
        <title>Genetic determinants of endophytism in the Arabidopsis root mycobiome.</title>
        <authorList>
            <person name="Mesny F."/>
            <person name="Miyauchi S."/>
            <person name="Thiergart T."/>
            <person name="Pickel B."/>
            <person name="Atanasova L."/>
            <person name="Karlsson M."/>
            <person name="Huettel B."/>
            <person name="Barry K.W."/>
            <person name="Haridas S."/>
            <person name="Chen C."/>
            <person name="Bauer D."/>
            <person name="Andreopoulos W."/>
            <person name="Pangilinan J."/>
            <person name="LaButti K."/>
            <person name="Riley R."/>
            <person name="Lipzen A."/>
            <person name="Clum A."/>
            <person name="Drula E."/>
            <person name="Henrissat B."/>
            <person name="Kohler A."/>
            <person name="Grigoriev I.V."/>
            <person name="Martin F.M."/>
            <person name="Hacquard S."/>
        </authorList>
    </citation>
    <scope>NUCLEOTIDE SEQUENCE</scope>
    <source>
        <strain evidence="6">MPI-SDFR-AT-0120</strain>
    </source>
</reference>
<feature type="transmembrane region" description="Helical" evidence="4">
    <location>
        <begin position="612"/>
        <end position="631"/>
    </location>
</feature>
<dbReference type="InterPro" id="IPR050987">
    <property type="entry name" value="AtrR-like"/>
</dbReference>
<dbReference type="InterPro" id="IPR036864">
    <property type="entry name" value="Zn2-C6_fun-type_DNA-bd_sf"/>
</dbReference>
<keyword evidence="2" id="KW-0539">Nucleus</keyword>
<dbReference type="OrthoDB" id="39175at2759"/>
<evidence type="ECO:0000313" key="6">
    <source>
        <dbReference type="EMBL" id="KAH7088107.1"/>
    </source>
</evidence>
<sequence>MARREGNKCSVACNYCRVKKAKCNGERPCGNCINHGEVCVFADPPQRGRKRPNEATKVLEDRLAQMEEMFRMAMEGRGMDLGLPRRPESIPTDTPMAQLPMDNNTTRETLAVDLSPAVETNDFQANALCADSLSNESIIEDRSALDFGDPCDALPTPTSNQTASVGNGSSSRSVDSTFATRSNIAPIPDVTQLPTPKTWAEESVVSPEISHFEHHGPMSYLSICSTPAVRWISRVGSAPEFASSASTFSLETTRPLKMDKRLSLDRAHEPNYDTARLYMDAYFQQSLESVFAVINRAQFEIRLNDFFTSGHKNDDAEWYALRNAVYASGCKVYFAQKDQADSFDLSQTESWKYFENALSVHTELVYMRTGLMAIQALVTMAFYTEGLGNPALEYMLISNAARLAQSKGLHRQPLEAWDIQHTDIQNRRWLFWIIYAYDKHIAYRSGRPSTIDDDDISCESPTAQDNCEFSSNATFVLHVISHSKVASQIAKELTSVRSSKEHPTVLAQRAQDLERRLNSWRDSIPSDIQPGIPLHQNVSNPSLALYLHFAYYGSLVAIHSIFVYPWSSSKIWDEASPASRKQTPISTKSLVEASRQMVLAVKHIDPRKPWPAWLVFFYPLLGLMNIFIYILKYPGLSTVPADLALMDIVTGHFGYLEYYSSSTLSFPFIGQLTSIARAAAKRSRDKDLNLTQTSQTETDSRTSNTGNIEDTQSATINEFGYFDENDFLLDNWPTFMPSIPHVSAMGADFFKEAGSDPSFLQ</sequence>
<dbReference type="SMART" id="SM00066">
    <property type="entry name" value="GAL4"/>
    <property type="match status" value="1"/>
</dbReference>
<evidence type="ECO:0000256" key="1">
    <source>
        <dbReference type="ARBA" id="ARBA00022723"/>
    </source>
</evidence>
<dbReference type="PROSITE" id="PS00463">
    <property type="entry name" value="ZN2_CY6_FUNGAL_1"/>
    <property type="match status" value="1"/>
</dbReference>
<gene>
    <name evidence="6" type="ORF">FB567DRAFT_523686</name>
</gene>
<feature type="region of interest" description="Disordered" evidence="3">
    <location>
        <begin position="152"/>
        <end position="176"/>
    </location>
</feature>
<dbReference type="CDD" id="cd00067">
    <property type="entry name" value="GAL4"/>
    <property type="match status" value="1"/>
</dbReference>
<dbReference type="PANTHER" id="PTHR46910">
    <property type="entry name" value="TRANSCRIPTION FACTOR PDR1"/>
    <property type="match status" value="1"/>
</dbReference>
<keyword evidence="4" id="KW-1133">Transmembrane helix</keyword>
<organism evidence="6 7">
    <name type="scientific">Paraphoma chrysanthemicola</name>
    <dbReference type="NCBI Taxonomy" id="798071"/>
    <lineage>
        <taxon>Eukaryota</taxon>
        <taxon>Fungi</taxon>
        <taxon>Dikarya</taxon>
        <taxon>Ascomycota</taxon>
        <taxon>Pezizomycotina</taxon>
        <taxon>Dothideomycetes</taxon>
        <taxon>Pleosporomycetidae</taxon>
        <taxon>Pleosporales</taxon>
        <taxon>Pleosporineae</taxon>
        <taxon>Phaeosphaeriaceae</taxon>
        <taxon>Paraphoma</taxon>
    </lineage>
</organism>
<accession>A0A8K0VZZ3</accession>
<feature type="compositionally biased region" description="Polar residues" evidence="3">
    <location>
        <begin position="689"/>
        <end position="709"/>
    </location>
</feature>
<dbReference type="GO" id="GO:0000981">
    <property type="term" value="F:DNA-binding transcription factor activity, RNA polymerase II-specific"/>
    <property type="evidence" value="ECO:0007669"/>
    <property type="project" value="InterPro"/>
</dbReference>
<protein>
    <submittedName>
        <fullName evidence="6">Fungal-specific transcription factor domain-containing protein</fullName>
    </submittedName>
</protein>
<dbReference type="SUPFAM" id="SSF57701">
    <property type="entry name" value="Zn2/Cys6 DNA-binding domain"/>
    <property type="match status" value="1"/>
</dbReference>
<dbReference type="Proteomes" id="UP000813461">
    <property type="component" value="Unassembled WGS sequence"/>
</dbReference>
<evidence type="ECO:0000313" key="7">
    <source>
        <dbReference type="Proteomes" id="UP000813461"/>
    </source>
</evidence>
<evidence type="ECO:0000256" key="4">
    <source>
        <dbReference type="SAM" id="Phobius"/>
    </source>
</evidence>
<evidence type="ECO:0000256" key="2">
    <source>
        <dbReference type="ARBA" id="ARBA00023242"/>
    </source>
</evidence>